<dbReference type="EMBL" id="KI911153">
    <property type="protein sequence ID" value="ETS00184.1"/>
    <property type="molecule type" value="Genomic_DNA"/>
</dbReference>
<proteinExistence type="predicted"/>
<evidence type="ECO:0000256" key="1">
    <source>
        <dbReference type="SAM" id="MobiDB-lite"/>
    </source>
</evidence>
<dbReference type="Proteomes" id="UP000024376">
    <property type="component" value="Unassembled WGS sequence"/>
</dbReference>
<gene>
    <name evidence="2" type="ORF">M419DRAFT_124119</name>
</gene>
<accession>A0A024S4B9</accession>
<evidence type="ECO:0000313" key="2">
    <source>
        <dbReference type="EMBL" id="ETS00184.1"/>
    </source>
</evidence>
<dbReference type="KEGG" id="trr:M419DRAFT_124119"/>
<evidence type="ECO:0000313" key="3">
    <source>
        <dbReference type="Proteomes" id="UP000024376"/>
    </source>
</evidence>
<organism evidence="2 3">
    <name type="scientific">Hypocrea jecorina (strain ATCC 56765 / BCRC 32924 / NRRL 11460 / Rut C-30)</name>
    <name type="common">Trichoderma reesei</name>
    <dbReference type="NCBI Taxonomy" id="1344414"/>
    <lineage>
        <taxon>Eukaryota</taxon>
        <taxon>Fungi</taxon>
        <taxon>Dikarya</taxon>
        <taxon>Ascomycota</taxon>
        <taxon>Pezizomycotina</taxon>
        <taxon>Sordariomycetes</taxon>
        <taxon>Hypocreomycetidae</taxon>
        <taxon>Hypocreales</taxon>
        <taxon>Hypocreaceae</taxon>
        <taxon>Trichoderma</taxon>
    </lineage>
</organism>
<name>A0A024S4B9_HYPJR</name>
<reference evidence="3" key="1">
    <citation type="journal article" date="2013" name="Ind. Biotechnol.">
        <title>Comparative genomics analysis of Trichoderma reesei strains.</title>
        <authorList>
            <person name="Koike H."/>
            <person name="Aerts A."/>
            <person name="LaButti K."/>
            <person name="Grigoriev I.V."/>
            <person name="Baker S.E."/>
        </authorList>
    </citation>
    <scope>NUCLEOTIDE SEQUENCE [LARGE SCALE GENOMIC DNA]</scope>
    <source>
        <strain evidence="3">ATCC 56765 / BCRC 32924 / NRRL 11460 / Rut C-30</strain>
    </source>
</reference>
<protein>
    <submittedName>
        <fullName evidence="2">Uncharacterized protein</fullName>
    </submittedName>
</protein>
<feature type="region of interest" description="Disordered" evidence="1">
    <location>
        <begin position="34"/>
        <end position="58"/>
    </location>
</feature>
<sequence length="58" mass="6483">MKETTKRKTPKNVLPAVYTVYLAYPRAPLQSTSSQIYIPSPSQTHRRSPVPDPSLLAT</sequence>
<feature type="compositionally biased region" description="Polar residues" evidence="1">
    <location>
        <begin position="34"/>
        <end position="43"/>
    </location>
</feature>
<dbReference type="AlphaFoldDB" id="A0A024S4B9"/>
<dbReference type="HOGENOM" id="CLU_2980767_0_0_1"/>